<dbReference type="Gene3D" id="3.20.20.80">
    <property type="entry name" value="Glycosidases"/>
    <property type="match status" value="1"/>
</dbReference>
<evidence type="ECO:0000256" key="6">
    <source>
        <dbReference type="ARBA" id="ARBA00012744"/>
    </source>
</evidence>
<dbReference type="Proteomes" id="UP001309876">
    <property type="component" value="Unassembled WGS sequence"/>
</dbReference>
<dbReference type="GO" id="GO:0071555">
    <property type="term" value="P:cell wall organization"/>
    <property type="evidence" value="ECO:0007669"/>
    <property type="project" value="UniProtKB-KW"/>
</dbReference>
<dbReference type="CDD" id="cd14752">
    <property type="entry name" value="GH31_N"/>
    <property type="match status" value="1"/>
</dbReference>
<evidence type="ECO:0000256" key="10">
    <source>
        <dbReference type="ARBA" id="ARBA00022801"/>
    </source>
</evidence>
<dbReference type="GO" id="GO:0004558">
    <property type="term" value="F:alpha-1,4-glucosidase activity"/>
    <property type="evidence" value="ECO:0007669"/>
    <property type="project" value="UniProtKB-EC"/>
</dbReference>
<evidence type="ECO:0000259" key="22">
    <source>
        <dbReference type="Pfam" id="PF21365"/>
    </source>
</evidence>
<keyword evidence="8" id="KW-0964">Secreted</keyword>
<keyword evidence="11" id="KW-0325">Glycoprotein</keyword>
<comment type="function">
    <text evidence="16">Glucosidase involved in the degradation of cellulosic biomass. Has both alpha- and beta-glucosidase activity.</text>
</comment>
<dbReference type="Pfam" id="PF13802">
    <property type="entry name" value="Gal_mutarotas_2"/>
    <property type="match status" value="1"/>
</dbReference>
<evidence type="ECO:0000256" key="3">
    <source>
        <dbReference type="ARBA" id="ARBA00004613"/>
    </source>
</evidence>
<dbReference type="InterPro" id="IPR048395">
    <property type="entry name" value="Glyco_hydro_31_C"/>
</dbReference>
<comment type="subcellular location">
    <subcellularLocation>
        <location evidence="3">Secreted</location>
    </subcellularLocation>
</comment>
<dbReference type="GO" id="GO:0008422">
    <property type="term" value="F:beta-glucosidase activity"/>
    <property type="evidence" value="ECO:0007669"/>
    <property type="project" value="UniProtKB-EC"/>
</dbReference>
<keyword evidence="18" id="KW-0472">Membrane</keyword>
<keyword evidence="13 17" id="KW-0326">Glycosidase</keyword>
<dbReference type="AlphaFoldDB" id="A0AAN7SUB0"/>
<keyword evidence="9 19" id="KW-0732">Signal</keyword>
<evidence type="ECO:0000256" key="16">
    <source>
        <dbReference type="ARBA" id="ARBA00025512"/>
    </source>
</evidence>
<evidence type="ECO:0000256" key="8">
    <source>
        <dbReference type="ARBA" id="ARBA00022525"/>
    </source>
</evidence>
<comment type="catalytic activity">
    <reaction evidence="1">
        <text>Hydrolysis of terminal, non-reducing beta-D-glucosyl residues with release of beta-D-glucose.</text>
        <dbReference type="EC" id="3.2.1.21"/>
    </reaction>
</comment>
<sequence>MFFECLCLLSLGATLSFAQQNCPGYTASNIQQSATGLTADLTLAGEACNVYGFDLTNLTLTVEYQSGNRLHVLIQDQNQSVYQVPTDIFPGPESLPSASASNSNLRFAFTQSPFSFAVARSNGETLFNTSGNPLVFENQYLNVRTSLPDSPNLYGLGEHSDPFRLNTTNYTRTIWNRDSYGIPAGTNLYGAHPIYVEHRGGSGTHGVVFVNSNGIEVKINDTQGQYLEYNTLGGVFDFYFLAGPSPVEVSQQIAEVVGLPANIPYGGLGFHQCRYGYRDIYEVAGVVYNYSQAGIALETMWTDIDYMFRRYVMTVDPDRFPMAKVRELVNYLHAHQQKYTVMVDPAVAYQPNTGYGALDSGIQQDIFLKTSNGSLYTGVVWPGPTVFPDWFSPNAQTYWTGQFDSFFSSETGIDIDYLWIDMNEAANFCNWPCSDPQGYAEENNFPPDPPPVRNSSPIALPGFPADFQPPSSSARVKRQDNAGLRMGLSGRDLINPPYQIRNAAGSLSNKTINTDLVHYNGLVEYDTHNLYGTMMSNHSRNAMLSRRPQERTLVITRSTFLGAGTYVAHWLGDNISDWPHYRISIAQMLAFSAFFSLPITGSDVCGFGGNTTELLCARWMMLGAFYPFYRNHNELGSVSQEAYRWESVAESARRAIDIRYRMLDYFYTAVYEQTVDGTPSLNPMFYVYPNDSNTFGIDLQYFWGSSVLISPVTEENGTSVDIYLPQDIFYDWNNGFTPVQGSGTTVTLYNVDFQTIPIHIKGGSVLPLRARSANTTTELRKQPFQIVIAPGTDGTASGSLYIDDGISLEQAAISYISFSWDGSNFSMNGTYDYSTGVNISQIILLGQRSAPSGAITGDQYFPVAYNSTSQVASVNVSIPLTGDSSMRFGQVASYIGNAFALGTNLYLAATALLLILVAAQNL</sequence>
<evidence type="ECO:0000256" key="15">
    <source>
        <dbReference type="ARBA" id="ARBA00023326"/>
    </source>
</evidence>
<evidence type="ECO:0000256" key="11">
    <source>
        <dbReference type="ARBA" id="ARBA00023180"/>
    </source>
</evidence>
<dbReference type="SUPFAM" id="SSF51445">
    <property type="entry name" value="(Trans)glycosidases"/>
    <property type="match status" value="1"/>
</dbReference>
<dbReference type="Pfam" id="PF21365">
    <property type="entry name" value="Glyco_hydro_31_3rd"/>
    <property type="match status" value="1"/>
</dbReference>
<comment type="caution">
    <text evidence="23">The sequence shown here is derived from an EMBL/GenBank/DDBJ whole genome shotgun (WGS) entry which is preliminary data.</text>
</comment>
<comment type="catalytic activity">
    <reaction evidence="2">
        <text>Hydrolysis of terminal, non-reducing (1-&gt;4)-linked alpha-D-glucose residues with release of alpha-D-glucose.</text>
        <dbReference type="EC" id="3.2.1.20"/>
    </reaction>
</comment>
<dbReference type="EMBL" id="JAVRRJ010000009">
    <property type="protein sequence ID" value="KAK5081707.1"/>
    <property type="molecule type" value="Genomic_DNA"/>
</dbReference>
<dbReference type="GO" id="GO:0005576">
    <property type="term" value="C:extracellular region"/>
    <property type="evidence" value="ECO:0007669"/>
    <property type="project" value="UniProtKB-SubCell"/>
</dbReference>
<dbReference type="InterPro" id="IPR025887">
    <property type="entry name" value="Glyco_hydro_31_N_dom"/>
</dbReference>
<evidence type="ECO:0000313" key="24">
    <source>
        <dbReference type="Proteomes" id="UP001309876"/>
    </source>
</evidence>
<dbReference type="InterPro" id="IPR000322">
    <property type="entry name" value="Glyco_hydro_31_TIM"/>
</dbReference>
<evidence type="ECO:0000313" key="23">
    <source>
        <dbReference type="EMBL" id="KAK5081707.1"/>
    </source>
</evidence>
<feature type="chain" id="PRO_5043041361" description="Probable alpha/beta-glucosidase agdC" evidence="19">
    <location>
        <begin position="19"/>
        <end position="922"/>
    </location>
</feature>
<dbReference type="Pfam" id="PF01055">
    <property type="entry name" value="Glyco_hydro_31_2nd"/>
    <property type="match status" value="1"/>
</dbReference>
<evidence type="ECO:0000256" key="7">
    <source>
        <dbReference type="ARBA" id="ARBA00014002"/>
    </source>
</evidence>
<dbReference type="GO" id="GO:0030246">
    <property type="term" value="F:carbohydrate binding"/>
    <property type="evidence" value="ECO:0007669"/>
    <property type="project" value="InterPro"/>
</dbReference>
<dbReference type="InterPro" id="IPR030458">
    <property type="entry name" value="Glyco_hydro_31_AS"/>
</dbReference>
<dbReference type="Gene3D" id="2.60.40.1760">
    <property type="entry name" value="glycosyl hydrolase (family 31)"/>
    <property type="match status" value="1"/>
</dbReference>
<dbReference type="PROSITE" id="PS00129">
    <property type="entry name" value="GLYCOSYL_HYDROL_F31_1"/>
    <property type="match status" value="1"/>
</dbReference>
<evidence type="ECO:0000256" key="5">
    <source>
        <dbReference type="ARBA" id="ARBA00012741"/>
    </source>
</evidence>
<keyword evidence="18" id="KW-0812">Transmembrane</keyword>
<dbReference type="SUPFAM" id="SSF51011">
    <property type="entry name" value="Glycosyl hydrolase domain"/>
    <property type="match status" value="1"/>
</dbReference>
<keyword evidence="10 17" id="KW-0378">Hydrolase</keyword>
<dbReference type="CDD" id="cd06602">
    <property type="entry name" value="GH31_MGAM_SI_GAA"/>
    <property type="match status" value="1"/>
</dbReference>
<dbReference type="PANTHER" id="PTHR22762">
    <property type="entry name" value="ALPHA-GLUCOSIDASE"/>
    <property type="match status" value="1"/>
</dbReference>
<keyword evidence="14" id="KW-0961">Cell wall biogenesis/degradation</keyword>
<evidence type="ECO:0000256" key="4">
    <source>
        <dbReference type="ARBA" id="ARBA00007806"/>
    </source>
</evidence>
<evidence type="ECO:0000256" key="9">
    <source>
        <dbReference type="ARBA" id="ARBA00022729"/>
    </source>
</evidence>
<comment type="similarity">
    <text evidence="4 17">Belongs to the glycosyl hydrolase 31 family.</text>
</comment>
<proteinExistence type="inferred from homology"/>
<dbReference type="EC" id="3.2.1.21" evidence="6"/>
<evidence type="ECO:0000256" key="1">
    <source>
        <dbReference type="ARBA" id="ARBA00000448"/>
    </source>
</evidence>
<feature type="transmembrane region" description="Helical" evidence="18">
    <location>
        <begin position="894"/>
        <end position="919"/>
    </location>
</feature>
<evidence type="ECO:0000256" key="2">
    <source>
        <dbReference type="ARBA" id="ARBA00001657"/>
    </source>
</evidence>
<dbReference type="InterPro" id="IPR017853">
    <property type="entry name" value="GH"/>
</dbReference>
<feature type="domain" description="Glycosyl hydrolase family 31 C-terminal" evidence="22">
    <location>
        <begin position="677"/>
        <end position="766"/>
    </location>
</feature>
<name>A0AAN7SUB0_9EURO</name>
<evidence type="ECO:0000256" key="13">
    <source>
        <dbReference type="ARBA" id="ARBA00023295"/>
    </source>
</evidence>
<reference evidence="23 24" key="1">
    <citation type="submission" date="2023-08" db="EMBL/GenBank/DDBJ databases">
        <title>Black Yeasts Isolated from many extreme environments.</title>
        <authorList>
            <person name="Coleine C."/>
            <person name="Stajich J.E."/>
            <person name="Selbmann L."/>
        </authorList>
    </citation>
    <scope>NUCLEOTIDE SEQUENCE [LARGE SCALE GENOMIC DNA]</scope>
    <source>
        <strain evidence="23 24">CCFEE 5910</strain>
    </source>
</reference>
<feature type="domain" description="Glycoside hydrolase family 31 N-terminal" evidence="21">
    <location>
        <begin position="100"/>
        <end position="213"/>
    </location>
</feature>
<protein>
    <recommendedName>
        <fullName evidence="7">Probable alpha/beta-glucosidase agdC</fullName>
        <ecNumber evidence="5">3.2.1.20</ecNumber>
        <ecNumber evidence="6">3.2.1.21</ecNumber>
    </recommendedName>
</protein>
<dbReference type="EC" id="3.2.1.20" evidence="5"/>
<feature type="domain" description="Glycoside hydrolase family 31 TIM barrel" evidence="20">
    <location>
        <begin position="261"/>
        <end position="669"/>
    </location>
</feature>
<evidence type="ECO:0000256" key="18">
    <source>
        <dbReference type="SAM" id="Phobius"/>
    </source>
</evidence>
<dbReference type="InterPro" id="IPR013780">
    <property type="entry name" value="Glyco_hydro_b"/>
</dbReference>
<dbReference type="SUPFAM" id="SSF74650">
    <property type="entry name" value="Galactose mutarotase-like"/>
    <property type="match status" value="1"/>
</dbReference>
<evidence type="ECO:0000259" key="21">
    <source>
        <dbReference type="Pfam" id="PF13802"/>
    </source>
</evidence>
<evidence type="ECO:0000256" key="12">
    <source>
        <dbReference type="ARBA" id="ARBA00023277"/>
    </source>
</evidence>
<keyword evidence="15" id="KW-0624">Polysaccharide degradation</keyword>
<gene>
    <name evidence="23" type="ORF">LTR05_007840</name>
</gene>
<feature type="signal peptide" evidence="19">
    <location>
        <begin position="1"/>
        <end position="18"/>
    </location>
</feature>
<keyword evidence="12" id="KW-0119">Carbohydrate metabolism</keyword>
<keyword evidence="18" id="KW-1133">Transmembrane helix</keyword>
<organism evidence="23 24">
    <name type="scientific">Lithohypha guttulata</name>
    <dbReference type="NCBI Taxonomy" id="1690604"/>
    <lineage>
        <taxon>Eukaryota</taxon>
        <taxon>Fungi</taxon>
        <taxon>Dikarya</taxon>
        <taxon>Ascomycota</taxon>
        <taxon>Pezizomycotina</taxon>
        <taxon>Eurotiomycetes</taxon>
        <taxon>Chaetothyriomycetidae</taxon>
        <taxon>Chaetothyriales</taxon>
        <taxon>Trichomeriaceae</taxon>
        <taxon>Lithohypha</taxon>
    </lineage>
</organism>
<accession>A0AAN7SUB0</accession>
<evidence type="ECO:0000259" key="20">
    <source>
        <dbReference type="Pfam" id="PF01055"/>
    </source>
</evidence>
<evidence type="ECO:0000256" key="14">
    <source>
        <dbReference type="ARBA" id="ARBA00023316"/>
    </source>
</evidence>
<dbReference type="PANTHER" id="PTHR22762:SF67">
    <property type="entry name" value="ALPHA_BETA-GLUCOSIDASE AGDC-RELATED"/>
    <property type="match status" value="1"/>
</dbReference>
<keyword evidence="24" id="KW-1185">Reference proteome</keyword>
<dbReference type="InterPro" id="IPR011013">
    <property type="entry name" value="Gal_mutarotase_sf_dom"/>
</dbReference>
<evidence type="ECO:0000256" key="19">
    <source>
        <dbReference type="SAM" id="SignalP"/>
    </source>
</evidence>
<dbReference type="GO" id="GO:0000272">
    <property type="term" value="P:polysaccharide catabolic process"/>
    <property type="evidence" value="ECO:0007669"/>
    <property type="project" value="UniProtKB-KW"/>
</dbReference>
<evidence type="ECO:0000256" key="17">
    <source>
        <dbReference type="RuleBase" id="RU361185"/>
    </source>
</evidence>
<dbReference type="Gene3D" id="2.60.40.1180">
    <property type="entry name" value="Golgi alpha-mannosidase II"/>
    <property type="match status" value="2"/>
</dbReference>